<dbReference type="Pfam" id="PF13385">
    <property type="entry name" value="Laminin_G_3"/>
    <property type="match status" value="1"/>
</dbReference>
<sequence>MTRGMNARRARAWGSACVLLLLAACGGGGGGGTGIPLVGTPPTSGGGGNTPSPSVNQGKSGPKALVVEIDGLTHSALRDAMAQNKVPALQSLRVAPAWTGGAHGTPSEQRTTDGPGWATLLTGTWAQRHNVRWDTTDQRIDIKLAPSVFALARQNNKAAGYRTASVTAGSLYPLLLANEAGTVDSAVDCAGADACVTDRTAQFIDAGYDLLVAQYGAPATAAGNGLKSDAYQRSIADTAIGVGKLLARIAQRTTNDPKEDWLVILTTGHGLDAFGSATGLQDNSSKTIFIASNKTLAAQPGVGAAAAADDTLLALASATDIAPTVLRHLGALPAATDYRFAGQALQASTSLRSLAARTGADKRSIELSWTLAGNTTSAVQVLRDGKVVATLPAGSTAYTDPIVAASDGVYAFQYTVVAGEASVALAAQISYVAPEAPVTLAPTLANGLVNYYPLDALPGVDTKNASTLAPWASDANGGSLVDDGFVAPYKAKALRVDSTVKNASGMAGYRLVQNNDVTTNAAVTAFTIGFWVRTDATCSQGVSNGGTVIGNKNYTTGGNAGLAIGLFGSCEIRFNVGTGSARADSNGYSLSAGQWAYVAVVIDKAALTMRGYVMDPVRGTQTNSTAITTALVDKLGGLGNGLGLNEDGTGLYYQRESSSPRGAMDFNDFAIWNRALTSAELNSIFKSGQPLSTLP</sequence>
<dbReference type="EMBL" id="JACIFZ010000002">
    <property type="protein sequence ID" value="MBB4221052.1"/>
    <property type="molecule type" value="Genomic_DNA"/>
</dbReference>
<dbReference type="AlphaFoldDB" id="A0A840FJA8"/>
<proteinExistence type="predicted"/>
<dbReference type="PROSITE" id="PS51257">
    <property type="entry name" value="PROKAR_LIPOPROTEIN"/>
    <property type="match status" value="1"/>
</dbReference>
<evidence type="ECO:0008006" key="4">
    <source>
        <dbReference type="Google" id="ProtNLM"/>
    </source>
</evidence>
<dbReference type="Gene3D" id="3.40.720.10">
    <property type="entry name" value="Alkaline Phosphatase, subunit A"/>
    <property type="match status" value="1"/>
</dbReference>
<dbReference type="Gene3D" id="2.60.120.200">
    <property type="match status" value="1"/>
</dbReference>
<dbReference type="SUPFAM" id="SSF49899">
    <property type="entry name" value="Concanavalin A-like lectins/glucanases"/>
    <property type="match status" value="1"/>
</dbReference>
<dbReference type="RefSeq" id="WP_260319250.1">
    <property type="nucleotide sequence ID" value="NZ_JACIFZ010000002.1"/>
</dbReference>
<evidence type="ECO:0000313" key="3">
    <source>
        <dbReference type="Proteomes" id="UP000524450"/>
    </source>
</evidence>
<organism evidence="2 3">
    <name type="scientific">Variovorax guangxiensis</name>
    <dbReference type="NCBI Taxonomy" id="1775474"/>
    <lineage>
        <taxon>Bacteria</taxon>
        <taxon>Pseudomonadati</taxon>
        <taxon>Pseudomonadota</taxon>
        <taxon>Betaproteobacteria</taxon>
        <taxon>Burkholderiales</taxon>
        <taxon>Comamonadaceae</taxon>
        <taxon>Variovorax</taxon>
    </lineage>
</organism>
<evidence type="ECO:0000313" key="2">
    <source>
        <dbReference type="EMBL" id="MBB4221052.1"/>
    </source>
</evidence>
<dbReference type="Proteomes" id="UP000524450">
    <property type="component" value="Unassembled WGS sequence"/>
</dbReference>
<comment type="caution">
    <text evidence="2">The sequence shown here is derived from an EMBL/GenBank/DDBJ whole genome shotgun (WGS) entry which is preliminary data.</text>
</comment>
<name>A0A840FJA8_9BURK</name>
<gene>
    <name evidence="2" type="ORF">GGD71_001812</name>
</gene>
<feature type="region of interest" description="Disordered" evidence="1">
    <location>
        <begin position="36"/>
        <end position="61"/>
    </location>
</feature>
<evidence type="ECO:0000256" key="1">
    <source>
        <dbReference type="SAM" id="MobiDB-lite"/>
    </source>
</evidence>
<accession>A0A840FJA8</accession>
<reference evidence="2 3" key="1">
    <citation type="submission" date="2020-08" db="EMBL/GenBank/DDBJ databases">
        <title>Genomic Encyclopedia of Type Strains, Phase IV (KMG-V): Genome sequencing to study the core and pangenomes of soil and plant-associated prokaryotes.</title>
        <authorList>
            <person name="Whitman W."/>
        </authorList>
    </citation>
    <scope>NUCLEOTIDE SEQUENCE [LARGE SCALE GENOMIC DNA]</scope>
    <source>
        <strain evidence="2 3">34/80</strain>
    </source>
</reference>
<protein>
    <recommendedName>
        <fullName evidence="4">LamG domain-containing protein</fullName>
    </recommendedName>
</protein>
<dbReference type="InterPro" id="IPR017850">
    <property type="entry name" value="Alkaline_phosphatase_core_sf"/>
</dbReference>
<dbReference type="InterPro" id="IPR013320">
    <property type="entry name" value="ConA-like_dom_sf"/>
</dbReference>
<dbReference type="SUPFAM" id="SSF53649">
    <property type="entry name" value="Alkaline phosphatase-like"/>
    <property type="match status" value="1"/>
</dbReference>